<keyword evidence="7" id="KW-1185">Reference proteome</keyword>
<dbReference type="GO" id="GO:0019888">
    <property type="term" value="F:protein phosphatase regulator activity"/>
    <property type="evidence" value="ECO:0007669"/>
    <property type="project" value="InterPro"/>
</dbReference>
<evidence type="ECO:0000256" key="5">
    <source>
        <dbReference type="RuleBase" id="RU331113"/>
    </source>
</evidence>
<dbReference type="InterPro" id="IPR015943">
    <property type="entry name" value="WD40/YVTN_repeat-like_dom_sf"/>
</dbReference>
<proteinExistence type="inferred from homology"/>
<evidence type="ECO:0000313" key="7">
    <source>
        <dbReference type="Proteomes" id="UP000708148"/>
    </source>
</evidence>
<dbReference type="InterPro" id="IPR036322">
    <property type="entry name" value="WD40_repeat_dom_sf"/>
</dbReference>
<dbReference type="InterPro" id="IPR000009">
    <property type="entry name" value="PP2A_PR55"/>
</dbReference>
<evidence type="ECO:0000256" key="3">
    <source>
        <dbReference type="ARBA" id="ARBA00022737"/>
    </source>
</evidence>
<evidence type="ECO:0000256" key="2">
    <source>
        <dbReference type="ARBA" id="ARBA00022574"/>
    </source>
</evidence>
<gene>
    <name evidence="6" type="ORF">OSTQU699_LOCUS564</name>
</gene>
<sequence>MGTSSMEWHVMQCFGERLPGEEVKDVDIISAMEFDAGGNNFAAGDHGGRVVLFEKGERKPKAVGPDSRPSGRAEPNFEYRYLTEFQSHVPEFDYLRSLEILGKINKVRWCEPNNRSRLLLSTNDKTVKLWRICERKVRHLSDFNVKNVKGVEGLIGSVPRKSAEGKEGRGLDHPSQLRLPRVVGTESVLSSCCLRSYANAHVYHINSVSLNSDQATFLSADDLRVHLWNLEVSDTSFNMVDMKPNNMEDLEEVITCADFHPHHCNIFTFASSKGIIRLADMRKSARCESYEQVMGIKLNPEGKSFFSEMISSISDLKFSADGRYILVRDYMTLRLWDMHMTTAPVATYNVHEQLRSGLCQLFENDAIFDKFTCCFSPDGQHVATGTYNNLFRVFGRGDGTNMWQESSWESQAQVGDAVEGKTGKSVCPANGLAVDNLNSSSKILHLSWHPSQPVMAVGACTSLYLFYTS</sequence>
<name>A0A8S1IK95_9CHLO</name>
<keyword evidence="3 5" id="KW-0677">Repeat</keyword>
<dbReference type="Gene3D" id="2.130.10.10">
    <property type="entry name" value="YVTN repeat-like/Quinoprotein amine dehydrogenase"/>
    <property type="match status" value="1"/>
</dbReference>
<comment type="function">
    <text evidence="4">The B regulatory subunit may modulate substrate selectivity and catalytic activity, and may also direct the localization of the catalytic enzyme to a particular subcellular compartment.</text>
</comment>
<comment type="caution">
    <text evidence="6">The sequence shown here is derived from an EMBL/GenBank/DDBJ whole genome shotgun (WGS) entry which is preliminary data.</text>
</comment>
<dbReference type="OrthoDB" id="6274823at2759"/>
<dbReference type="EMBL" id="CAJHUC010000318">
    <property type="protein sequence ID" value="CAD7695203.1"/>
    <property type="molecule type" value="Genomic_DNA"/>
</dbReference>
<evidence type="ECO:0000256" key="1">
    <source>
        <dbReference type="ARBA" id="ARBA00008259"/>
    </source>
</evidence>
<dbReference type="Proteomes" id="UP000708148">
    <property type="component" value="Unassembled WGS sequence"/>
</dbReference>
<dbReference type="SUPFAM" id="SSF50978">
    <property type="entry name" value="WD40 repeat-like"/>
    <property type="match status" value="1"/>
</dbReference>
<dbReference type="InterPro" id="IPR001680">
    <property type="entry name" value="WD40_rpt"/>
</dbReference>
<dbReference type="AlphaFoldDB" id="A0A8S1IK95"/>
<protein>
    <recommendedName>
        <fullName evidence="5">Serine/threonine-protein phosphatase 2A 55 kDa regulatory subunit B</fullName>
    </recommendedName>
</protein>
<evidence type="ECO:0000256" key="4">
    <source>
        <dbReference type="ARBA" id="ARBA00034298"/>
    </source>
</evidence>
<reference evidence="6" key="1">
    <citation type="submission" date="2020-12" db="EMBL/GenBank/DDBJ databases">
        <authorList>
            <person name="Iha C."/>
        </authorList>
    </citation>
    <scope>NUCLEOTIDE SEQUENCE</scope>
</reference>
<dbReference type="PRINTS" id="PR00600">
    <property type="entry name" value="PP2APR55"/>
</dbReference>
<organism evidence="6 7">
    <name type="scientific">Ostreobium quekettii</name>
    <dbReference type="NCBI Taxonomy" id="121088"/>
    <lineage>
        <taxon>Eukaryota</taxon>
        <taxon>Viridiplantae</taxon>
        <taxon>Chlorophyta</taxon>
        <taxon>core chlorophytes</taxon>
        <taxon>Ulvophyceae</taxon>
        <taxon>TCBD clade</taxon>
        <taxon>Bryopsidales</taxon>
        <taxon>Ostreobineae</taxon>
        <taxon>Ostreobiaceae</taxon>
        <taxon>Ostreobium</taxon>
    </lineage>
</organism>
<dbReference type="GO" id="GO:0000159">
    <property type="term" value="C:protein phosphatase type 2A complex"/>
    <property type="evidence" value="ECO:0007669"/>
    <property type="project" value="UniProtKB-UniRule"/>
</dbReference>
<dbReference type="SMART" id="SM00320">
    <property type="entry name" value="WD40"/>
    <property type="match status" value="7"/>
</dbReference>
<accession>A0A8S1IK95</accession>
<dbReference type="Pfam" id="PF00400">
    <property type="entry name" value="WD40"/>
    <property type="match status" value="2"/>
</dbReference>
<comment type="similarity">
    <text evidence="1 5">Belongs to the phosphatase 2A regulatory subunit B family.</text>
</comment>
<evidence type="ECO:0000313" key="6">
    <source>
        <dbReference type="EMBL" id="CAD7695203.1"/>
    </source>
</evidence>
<keyword evidence="2 5" id="KW-0853">WD repeat</keyword>
<dbReference type="PANTHER" id="PTHR11871">
    <property type="entry name" value="PROTEIN PHOSPHATASE PP2A REGULATORY SUBUNIT B"/>
    <property type="match status" value="1"/>
</dbReference>
<dbReference type="PIRSF" id="PIRSF037309">
    <property type="entry name" value="PP2A_PR55"/>
    <property type="match status" value="1"/>
</dbReference>